<protein>
    <recommendedName>
        <fullName evidence="5">Translocase</fullName>
    </recommendedName>
</protein>
<evidence type="ECO:0000313" key="1">
    <source>
        <dbReference type="EMBL" id="KRS19356.1"/>
    </source>
</evidence>
<evidence type="ECO:0000313" key="4">
    <source>
        <dbReference type="Proteomes" id="UP000325785"/>
    </source>
</evidence>
<reference evidence="1 3" key="1">
    <citation type="submission" date="2015-04" db="EMBL/GenBank/DDBJ databases">
        <title>The draft genome sequence of Roseovarius indicus B108T.</title>
        <authorList>
            <person name="Li G."/>
            <person name="Lai Q."/>
            <person name="Shao Z."/>
            <person name="Yan P."/>
        </authorList>
    </citation>
    <scope>NUCLEOTIDE SEQUENCE [LARGE SCALE GENOMIC DNA]</scope>
    <source>
        <strain evidence="1 3">B108</strain>
    </source>
</reference>
<reference evidence="2 4" key="2">
    <citation type="submission" date="2018-08" db="EMBL/GenBank/DDBJ databases">
        <title>Genetic Globetrotter - A new plasmid hitch-hiking vast phylogenetic and geographic distances.</title>
        <authorList>
            <person name="Vollmers J."/>
            <person name="Petersen J."/>
        </authorList>
    </citation>
    <scope>NUCLEOTIDE SEQUENCE [LARGE SCALE GENOMIC DNA]</scope>
    <source>
        <strain evidence="2 4">DSM 26383</strain>
    </source>
</reference>
<dbReference type="AlphaFoldDB" id="A0A0T5PE73"/>
<organism evidence="1 3">
    <name type="scientific">Roseovarius indicus</name>
    <dbReference type="NCBI Taxonomy" id="540747"/>
    <lineage>
        <taxon>Bacteria</taxon>
        <taxon>Pseudomonadati</taxon>
        <taxon>Pseudomonadota</taxon>
        <taxon>Alphaproteobacteria</taxon>
        <taxon>Rhodobacterales</taxon>
        <taxon>Roseobacteraceae</taxon>
        <taxon>Roseovarius</taxon>
    </lineage>
</organism>
<keyword evidence="3" id="KW-1185">Reference proteome</keyword>
<dbReference type="Proteomes" id="UP000325785">
    <property type="component" value="Chromosome"/>
</dbReference>
<gene>
    <name evidence="2" type="ORF">RIdsm_05185</name>
    <name evidence="1" type="ORF">XM52_00435</name>
</gene>
<evidence type="ECO:0008006" key="5">
    <source>
        <dbReference type="Google" id="ProtNLM"/>
    </source>
</evidence>
<dbReference type="EMBL" id="CP031598">
    <property type="protein sequence ID" value="QEW29341.1"/>
    <property type="molecule type" value="Genomic_DNA"/>
</dbReference>
<accession>A0A0T5PE73</accession>
<dbReference type="EMBL" id="LAXI01000001">
    <property type="protein sequence ID" value="KRS19356.1"/>
    <property type="molecule type" value="Genomic_DNA"/>
</dbReference>
<dbReference type="Proteomes" id="UP000051401">
    <property type="component" value="Unassembled WGS sequence"/>
</dbReference>
<dbReference type="PATRIC" id="fig|540747.5.peg.87"/>
<name>A0A0T5PE73_9RHOB</name>
<dbReference type="RefSeq" id="WP_057812166.1">
    <property type="nucleotide sequence ID" value="NZ_CP031598.1"/>
</dbReference>
<dbReference type="STRING" id="540747.SAMN04488031_102316"/>
<sequence>MISARRIITVLGTLICAAGTGFFMQHYMQSPDKAAQASNVQVASVNAMQDVVPLVEEARKAAFEGEDEVQLEEIALTAAIPVPPSAAPQPELLPDAPVTLAALEDEPITELPQEEPAPSFGCDIAFEAQPVAAAMVRLTLSAPCLSNERFTLHHNGMMFADATDANGKAEISVPALNTSAIFIATFASGASAVADAEVGTLEYYDRAVVQWSGPEGLGIHALEYDSLYEDEGHVWSGAARDMASAAKGEGGFITRLGDPDAFNPMMAEVYTFPSGTALKEGMIRISLEAEVTEANCNTDIEAQILQKSGNTRMDARELVLAMPECDAVGDYLLLKNLFDDLNIARN</sequence>
<dbReference type="OrthoDB" id="7956241at2"/>
<dbReference type="KEGG" id="rid:RIdsm_05185"/>
<evidence type="ECO:0000313" key="2">
    <source>
        <dbReference type="EMBL" id="QEW29341.1"/>
    </source>
</evidence>
<evidence type="ECO:0000313" key="3">
    <source>
        <dbReference type="Proteomes" id="UP000051401"/>
    </source>
</evidence>
<proteinExistence type="predicted"/>